<dbReference type="InterPro" id="IPR036890">
    <property type="entry name" value="HATPase_C_sf"/>
</dbReference>
<dbReference type="InterPro" id="IPR005467">
    <property type="entry name" value="His_kinase_dom"/>
</dbReference>
<evidence type="ECO:0000256" key="7">
    <source>
        <dbReference type="ARBA" id="ARBA00022840"/>
    </source>
</evidence>
<dbReference type="SMART" id="SM00342">
    <property type="entry name" value="HTH_ARAC"/>
    <property type="match status" value="1"/>
</dbReference>
<feature type="domain" description="HTH araC/xylS-type" evidence="13">
    <location>
        <begin position="1291"/>
        <end position="1390"/>
    </location>
</feature>
<reference evidence="16 17" key="1">
    <citation type="submission" date="2018-07" db="EMBL/GenBank/DDBJ databases">
        <title>Dyadobacter roseus sp. nov., isolated from rose rhizosphere soil.</title>
        <authorList>
            <person name="Chen L."/>
        </authorList>
    </citation>
    <scope>NUCLEOTIDE SEQUENCE [LARGE SCALE GENOMIC DNA]</scope>
    <source>
        <strain evidence="16 17">RS19</strain>
    </source>
</reference>
<keyword evidence="12" id="KW-0732">Signal</keyword>
<dbReference type="SMART" id="SM00388">
    <property type="entry name" value="HisKA"/>
    <property type="match status" value="1"/>
</dbReference>
<dbReference type="PROSITE" id="PS01124">
    <property type="entry name" value="HTH_ARAC_FAMILY_2"/>
    <property type="match status" value="1"/>
</dbReference>
<keyword evidence="6 16" id="KW-0418">Kinase</keyword>
<dbReference type="InterPro" id="IPR001789">
    <property type="entry name" value="Sig_transdc_resp-reg_receiver"/>
</dbReference>
<dbReference type="InterPro" id="IPR011123">
    <property type="entry name" value="Y_Y_Y"/>
</dbReference>
<accession>A0A3D8YFB3</accession>
<keyword evidence="9" id="KW-0805">Transcription regulation</keyword>
<dbReference type="InterPro" id="IPR011110">
    <property type="entry name" value="Reg_prop"/>
</dbReference>
<dbReference type="InterPro" id="IPR003661">
    <property type="entry name" value="HisK_dim/P_dom"/>
</dbReference>
<dbReference type="FunFam" id="3.30.565.10:FF:000037">
    <property type="entry name" value="Hybrid sensor histidine kinase/response regulator"/>
    <property type="match status" value="1"/>
</dbReference>
<evidence type="ECO:0000259" key="14">
    <source>
        <dbReference type="PROSITE" id="PS50109"/>
    </source>
</evidence>
<proteinExistence type="predicted"/>
<keyword evidence="10" id="KW-0804">Transcription</keyword>
<comment type="catalytic activity">
    <reaction evidence="1">
        <text>ATP + protein L-histidine = ADP + protein N-phospho-L-histidine.</text>
        <dbReference type="EC" id="2.7.13.3"/>
    </reaction>
</comment>
<dbReference type="InterPro" id="IPR036097">
    <property type="entry name" value="HisK_dim/P_sf"/>
</dbReference>
<dbReference type="GO" id="GO:0000155">
    <property type="term" value="F:phosphorelay sensor kinase activity"/>
    <property type="evidence" value="ECO:0007669"/>
    <property type="project" value="InterPro"/>
</dbReference>
<evidence type="ECO:0000313" key="16">
    <source>
        <dbReference type="EMBL" id="REA63286.1"/>
    </source>
</evidence>
<dbReference type="Proteomes" id="UP000256373">
    <property type="component" value="Unassembled WGS sequence"/>
</dbReference>
<name>A0A3D8YFB3_9BACT</name>
<dbReference type="Pfam" id="PF07495">
    <property type="entry name" value="Y_Y_Y"/>
    <property type="match status" value="1"/>
</dbReference>
<comment type="caution">
    <text evidence="16">The sequence shown here is derived from an EMBL/GenBank/DDBJ whole genome shotgun (WGS) entry which is preliminary data.</text>
</comment>
<keyword evidence="8" id="KW-0902">Two-component regulatory system</keyword>
<keyword evidence="17" id="KW-1185">Reference proteome</keyword>
<dbReference type="EMBL" id="QNUL01000003">
    <property type="protein sequence ID" value="REA63286.1"/>
    <property type="molecule type" value="Genomic_DNA"/>
</dbReference>
<evidence type="ECO:0000256" key="6">
    <source>
        <dbReference type="ARBA" id="ARBA00022777"/>
    </source>
</evidence>
<dbReference type="SUPFAM" id="SSF46689">
    <property type="entry name" value="Homeodomain-like"/>
    <property type="match status" value="1"/>
</dbReference>
<dbReference type="OrthoDB" id="9797097at2"/>
<dbReference type="InterPro" id="IPR009057">
    <property type="entry name" value="Homeodomain-like_sf"/>
</dbReference>
<evidence type="ECO:0000256" key="11">
    <source>
        <dbReference type="PROSITE-ProRule" id="PRU00169"/>
    </source>
</evidence>
<evidence type="ECO:0000313" key="17">
    <source>
        <dbReference type="Proteomes" id="UP000256373"/>
    </source>
</evidence>
<dbReference type="PANTHER" id="PTHR43547">
    <property type="entry name" value="TWO-COMPONENT HISTIDINE KINASE"/>
    <property type="match status" value="1"/>
</dbReference>
<dbReference type="SUPFAM" id="SSF50998">
    <property type="entry name" value="Quinoprotein alcohol dehydrogenase-like"/>
    <property type="match status" value="1"/>
</dbReference>
<dbReference type="InterPro" id="IPR003594">
    <property type="entry name" value="HATPase_dom"/>
</dbReference>
<evidence type="ECO:0000256" key="4">
    <source>
        <dbReference type="ARBA" id="ARBA00022679"/>
    </source>
</evidence>
<dbReference type="GO" id="GO:0003700">
    <property type="term" value="F:DNA-binding transcription factor activity"/>
    <property type="evidence" value="ECO:0007669"/>
    <property type="project" value="InterPro"/>
</dbReference>
<dbReference type="InterPro" id="IPR011047">
    <property type="entry name" value="Quinoprotein_ADH-like_sf"/>
</dbReference>
<keyword evidence="5" id="KW-0547">Nucleotide-binding</keyword>
<evidence type="ECO:0000256" key="10">
    <source>
        <dbReference type="ARBA" id="ARBA00023163"/>
    </source>
</evidence>
<dbReference type="SMART" id="SM00448">
    <property type="entry name" value="REC"/>
    <property type="match status" value="1"/>
</dbReference>
<dbReference type="InterPro" id="IPR011006">
    <property type="entry name" value="CheY-like_superfamily"/>
</dbReference>
<keyword evidence="4" id="KW-0808">Transferase</keyword>
<dbReference type="Gene3D" id="3.40.50.2300">
    <property type="match status" value="1"/>
</dbReference>
<dbReference type="FunFam" id="1.10.287.130:FF:000045">
    <property type="entry name" value="Two-component system sensor histidine kinase/response regulator"/>
    <property type="match status" value="1"/>
</dbReference>
<keyword evidence="3 11" id="KW-0597">Phosphoprotein</keyword>
<dbReference type="GO" id="GO:0043565">
    <property type="term" value="F:sequence-specific DNA binding"/>
    <property type="evidence" value="ECO:0007669"/>
    <property type="project" value="InterPro"/>
</dbReference>
<dbReference type="InterPro" id="IPR004358">
    <property type="entry name" value="Sig_transdc_His_kin-like_C"/>
</dbReference>
<dbReference type="Pfam" id="PF00072">
    <property type="entry name" value="Response_reg"/>
    <property type="match status" value="1"/>
</dbReference>
<dbReference type="Gene3D" id="3.30.565.10">
    <property type="entry name" value="Histidine kinase-like ATPase, C-terminal domain"/>
    <property type="match status" value="1"/>
</dbReference>
<dbReference type="PANTHER" id="PTHR43547:SF2">
    <property type="entry name" value="HYBRID SIGNAL TRANSDUCTION HISTIDINE KINASE C"/>
    <property type="match status" value="1"/>
</dbReference>
<dbReference type="Gene3D" id="1.10.287.130">
    <property type="match status" value="1"/>
</dbReference>
<evidence type="ECO:0000256" key="2">
    <source>
        <dbReference type="ARBA" id="ARBA00012438"/>
    </source>
</evidence>
<dbReference type="InterPro" id="IPR013783">
    <property type="entry name" value="Ig-like_fold"/>
</dbReference>
<dbReference type="CDD" id="cd00082">
    <property type="entry name" value="HisKA"/>
    <property type="match status" value="1"/>
</dbReference>
<dbReference type="Pfam" id="PF12833">
    <property type="entry name" value="HTH_18"/>
    <property type="match status" value="1"/>
</dbReference>
<dbReference type="Gene3D" id="2.130.10.10">
    <property type="entry name" value="YVTN repeat-like/Quinoprotein amine dehydrogenase"/>
    <property type="match status" value="3"/>
</dbReference>
<feature type="domain" description="Response regulatory" evidence="15">
    <location>
        <begin position="1144"/>
        <end position="1259"/>
    </location>
</feature>
<dbReference type="SUPFAM" id="SSF55874">
    <property type="entry name" value="ATPase domain of HSP90 chaperone/DNA topoisomerase II/histidine kinase"/>
    <property type="match status" value="1"/>
</dbReference>
<evidence type="ECO:0000256" key="9">
    <source>
        <dbReference type="ARBA" id="ARBA00023015"/>
    </source>
</evidence>
<dbReference type="GO" id="GO:0005524">
    <property type="term" value="F:ATP binding"/>
    <property type="evidence" value="ECO:0007669"/>
    <property type="project" value="UniProtKB-KW"/>
</dbReference>
<dbReference type="SUPFAM" id="SSF47384">
    <property type="entry name" value="Homodimeric domain of signal transducing histidine kinase"/>
    <property type="match status" value="1"/>
</dbReference>
<dbReference type="Pfam" id="PF07494">
    <property type="entry name" value="Reg_prop"/>
    <property type="match status" value="2"/>
</dbReference>
<organism evidence="16 17">
    <name type="scientific">Dyadobacter luteus</name>
    <dbReference type="NCBI Taxonomy" id="2259619"/>
    <lineage>
        <taxon>Bacteria</taxon>
        <taxon>Pseudomonadati</taxon>
        <taxon>Bacteroidota</taxon>
        <taxon>Cytophagia</taxon>
        <taxon>Cytophagales</taxon>
        <taxon>Spirosomataceae</taxon>
        <taxon>Dyadobacter</taxon>
    </lineage>
</organism>
<evidence type="ECO:0000259" key="13">
    <source>
        <dbReference type="PROSITE" id="PS01124"/>
    </source>
</evidence>
<evidence type="ECO:0000256" key="1">
    <source>
        <dbReference type="ARBA" id="ARBA00000085"/>
    </source>
</evidence>
<evidence type="ECO:0000259" key="15">
    <source>
        <dbReference type="PROSITE" id="PS50110"/>
    </source>
</evidence>
<sequence length="1402" mass="157921">MRNCLLISLFTALLSGVLQVYSQPVSTFKFEHITVDEGLAHSDAMAVSQDSNGFIWIGTNNGINRYDGYELKKYELYNTEQGGVSSNRIRVLYNGRAGRIWAGTERAGLFCYNPLSDAFVNVKEMTTSGKFREVLSRINKTSVRSVTTDSSGRLWVGTQDQGLFVITVDHKHEISRVDEVKFSASKNISYDVTGLLADQFGRVWIGTLAGGLWQMDARLAGRQNIYPQRVTSWLEEDVRALYQDKKGDLWIGGDQRVYRIVKAEVSKPKPVLIALSTLFHGVQCIFMDSSDRLWIGTNFGLLMTEHTSSLSGNYAFRTFLPSDGDENSINSGRIHQILEDSFNNLWMAASSGGVNKVRLNQGRFAHLRRDASTSSALSNNYVNVIHKDEQYNQLFIGTRNGFSRYDPQRKNYDNFLHRSLQGNATGVDVAALYVGSEAVWIGTRYNGLYLLDRQSGKTLRALPSIPGYKPWNYMSVESIITDKHQRVWVGTTEGLLLYDQKGNFVSAFYTRNSSLPSNQFTFLLYDNKQDVLWASTADNGILQLRAGKESLRVLHHFNHRADDEHSLKVNFAWPLLQDESGDIWAGTIGGGLHRLVREKDKYRVDRYYKWLPENDIESILADDSGNLWIGGAGLFKFTPDTKKVMHYDVSDGLQSNSFKVGSAFHSADGTMYFGGTNGLNYFKPDAIRANPHAPVVHITRLRVLNRNTGNDDDEVGSSMVTRPFSEPEGVTIKASENDFSFEFVGLNYVNPQKQRYMYFLEGYSSDWIQLPEGQRVASFANIPAGEYIFRVKASNGEGVWSVKPAEVKVIILPPWYKTWWACMGYVLIVLGAFLLYRKITLGRLELKNRIALEKLHAEKEKEIADVKINFFTNVSHEFRTPLTLILGPMEEFMAYLGESGEMKEKVEMMHKQTQKLLNLVNQLLSFRKVETGNVALSVTRGNILSFIHEIFLIFRHKAEEQNMSYNITLPEEEIQLYFDTEKLEVVLTNLLSNAFKYSPEGGKVDIEVLVSGNKNDDAVFSAGQLTQNYLQVSVKDTGFGINEQDIDRIFDPYYQASAQGAIGAKGTGIGLALVKQLVHSHSGEVSVKSNPGQGSTFLVKLPFGKSHVSAAQILGQEPVQYTENKETEPVLVIPVDSAPGPRYKMLIVEDNPDVREYLKSLFTPTFEVTLSEDGLDGWNKVPDLQPDFVLSDVMMPGMNGLDLCKKIKRNPKTAHIPVLLLTARVAAIQELEGLETGADDYIAKPFNPRILKAKVNTILLNRNKLHQYYQRSILLQPAEIAIPDEDRSFLENAMKIVEQNLANPDFNVQSLVGMMGMSQSVFYKRVKSITGQSVIEFIKDIRLKRAAHLLANGHARVSEIAMMVGIEDPKNFRVSFQKVYHMSPSQYARTHRQNHRDDNTTT</sequence>
<feature type="modified residue" description="4-aspartylphosphate" evidence="11">
    <location>
        <position position="1192"/>
    </location>
</feature>
<dbReference type="InterPro" id="IPR018060">
    <property type="entry name" value="HTH_AraC"/>
</dbReference>
<evidence type="ECO:0000256" key="3">
    <source>
        <dbReference type="ARBA" id="ARBA00022553"/>
    </source>
</evidence>
<dbReference type="SMART" id="SM00387">
    <property type="entry name" value="HATPase_c"/>
    <property type="match status" value="1"/>
</dbReference>
<dbReference type="SUPFAM" id="SSF52172">
    <property type="entry name" value="CheY-like"/>
    <property type="match status" value="1"/>
</dbReference>
<keyword evidence="7" id="KW-0067">ATP-binding</keyword>
<dbReference type="Gene3D" id="2.60.40.10">
    <property type="entry name" value="Immunoglobulins"/>
    <property type="match status" value="1"/>
</dbReference>
<evidence type="ECO:0000256" key="12">
    <source>
        <dbReference type="SAM" id="SignalP"/>
    </source>
</evidence>
<dbReference type="RefSeq" id="WP_115829874.1">
    <property type="nucleotide sequence ID" value="NZ_QNUL01000003.1"/>
</dbReference>
<dbReference type="PRINTS" id="PR00344">
    <property type="entry name" value="BCTRLSENSOR"/>
</dbReference>
<dbReference type="EC" id="2.7.13.3" evidence="2"/>
<gene>
    <name evidence="16" type="ORF">DSL64_06630</name>
</gene>
<protein>
    <recommendedName>
        <fullName evidence="2">histidine kinase</fullName>
        <ecNumber evidence="2">2.7.13.3</ecNumber>
    </recommendedName>
</protein>
<feature type="signal peptide" evidence="12">
    <location>
        <begin position="1"/>
        <end position="22"/>
    </location>
</feature>
<evidence type="ECO:0000256" key="5">
    <source>
        <dbReference type="ARBA" id="ARBA00022741"/>
    </source>
</evidence>
<evidence type="ECO:0000256" key="8">
    <source>
        <dbReference type="ARBA" id="ARBA00023012"/>
    </source>
</evidence>
<feature type="chain" id="PRO_5017742210" description="histidine kinase" evidence="12">
    <location>
        <begin position="23"/>
        <end position="1402"/>
    </location>
</feature>
<dbReference type="Pfam" id="PF00512">
    <property type="entry name" value="HisKA"/>
    <property type="match status" value="1"/>
</dbReference>
<dbReference type="PROSITE" id="PS50110">
    <property type="entry name" value="RESPONSE_REGULATORY"/>
    <property type="match status" value="1"/>
</dbReference>
<dbReference type="InterPro" id="IPR015943">
    <property type="entry name" value="WD40/YVTN_repeat-like_dom_sf"/>
</dbReference>
<dbReference type="Pfam" id="PF02518">
    <property type="entry name" value="HATPase_c"/>
    <property type="match status" value="1"/>
</dbReference>
<feature type="domain" description="Histidine kinase" evidence="14">
    <location>
        <begin position="873"/>
        <end position="1105"/>
    </location>
</feature>
<dbReference type="PROSITE" id="PS50109">
    <property type="entry name" value="HIS_KIN"/>
    <property type="match status" value="1"/>
</dbReference>
<dbReference type="Gene3D" id="1.10.10.60">
    <property type="entry name" value="Homeodomain-like"/>
    <property type="match status" value="1"/>
</dbReference>